<dbReference type="Pfam" id="PF13379">
    <property type="entry name" value="NMT1_2"/>
    <property type="match status" value="1"/>
</dbReference>
<evidence type="ECO:0000313" key="1">
    <source>
        <dbReference type="EMBL" id="HFM98894.1"/>
    </source>
</evidence>
<dbReference type="EMBL" id="DSRU01000214">
    <property type="protein sequence ID" value="HFM98894.1"/>
    <property type="molecule type" value="Genomic_DNA"/>
</dbReference>
<proteinExistence type="predicted"/>
<dbReference type="AlphaFoldDB" id="A0A7C3PFQ7"/>
<sequence length="360" mass="38414">MAMAKYDSLFHPIGSLNRRGFIRSCCLASLALIASSSCSRKNEQQASTSSSKTTLRVGHLPAGCVSHLLLANKRGLFKEAGLNVELTQFNGPGENLQALVAGARDVIHNPWTNTVAAYAKGTNKLRIISGSGKGGIELVARQGSVKNLADLVKAAKSGLKLGTLQLDTLELVVFGHLKKLGVDYSGYKMTFFPSMVGMGEALMKGSVDVCSLAQPYAQTVVAKSGGTYLGDSNGAWGPEAADCVISSTTDFIQKEPNLVADYLAVLRKSADLLNKDYKSAIADLVPIYASTEDILSVALKRQVPQPVMDEQGVQSLKNGVGFLADLGYLKKDQTNLIDTVFDGSVQEKSLKLTEILQHSQ</sequence>
<gene>
    <name evidence="1" type="ORF">ENR64_14280</name>
</gene>
<reference evidence="1" key="1">
    <citation type="journal article" date="2020" name="mSystems">
        <title>Genome- and Community-Level Interaction Insights into Carbon Utilization and Element Cycling Functions of Hydrothermarchaeota in Hydrothermal Sediment.</title>
        <authorList>
            <person name="Zhou Z."/>
            <person name="Liu Y."/>
            <person name="Xu W."/>
            <person name="Pan J."/>
            <person name="Luo Z.H."/>
            <person name="Li M."/>
        </authorList>
    </citation>
    <scope>NUCLEOTIDE SEQUENCE [LARGE SCALE GENOMIC DNA]</scope>
    <source>
        <strain evidence="1">SpSt-418</strain>
    </source>
</reference>
<dbReference type="Gene3D" id="3.40.190.10">
    <property type="entry name" value="Periplasmic binding protein-like II"/>
    <property type="match status" value="2"/>
</dbReference>
<accession>A0A7C3PFQ7</accession>
<comment type="caution">
    <text evidence="1">The sequence shown here is derived from an EMBL/GenBank/DDBJ whole genome shotgun (WGS) entry which is preliminary data.</text>
</comment>
<protein>
    <submittedName>
        <fullName evidence="1">ABC transporter substrate-binding protein</fullName>
    </submittedName>
</protein>
<organism evidence="1">
    <name type="scientific">Oscillatoriales cyanobacterium SpSt-418</name>
    <dbReference type="NCBI Taxonomy" id="2282169"/>
    <lineage>
        <taxon>Bacteria</taxon>
        <taxon>Bacillati</taxon>
        <taxon>Cyanobacteriota</taxon>
        <taxon>Cyanophyceae</taxon>
        <taxon>Oscillatoriophycideae</taxon>
        <taxon>Oscillatoriales</taxon>
    </lineage>
</organism>
<name>A0A7C3PFQ7_9CYAN</name>
<dbReference type="PANTHER" id="PTHR30024">
    <property type="entry name" value="ALIPHATIC SULFONATES-BINDING PROTEIN-RELATED"/>
    <property type="match status" value="1"/>
</dbReference>
<dbReference type="SUPFAM" id="SSF53850">
    <property type="entry name" value="Periplasmic binding protein-like II"/>
    <property type="match status" value="1"/>
</dbReference>